<evidence type="ECO:0000313" key="1">
    <source>
        <dbReference type="EMBL" id="KIL58450.1"/>
    </source>
</evidence>
<keyword evidence="2" id="KW-1185">Reference proteome</keyword>
<dbReference type="InParanoid" id="A0A0C2S6T5"/>
<protein>
    <submittedName>
        <fullName evidence="1">Uncharacterized protein</fullName>
    </submittedName>
</protein>
<sequence>MFSTCRTFPCDQSYIYVHSVTRDGTRHMDKTGQDSIHIITHFHVLAQGQENNKRVEHTGANVYSTACAVRRNASGRRIE</sequence>
<dbReference type="AlphaFoldDB" id="A0A0C2S6T5"/>
<proteinExistence type="predicted"/>
<reference evidence="1 2" key="1">
    <citation type="submission" date="2014-04" db="EMBL/GenBank/DDBJ databases">
        <title>Evolutionary Origins and Diversification of the Mycorrhizal Mutualists.</title>
        <authorList>
            <consortium name="DOE Joint Genome Institute"/>
            <consortium name="Mycorrhizal Genomics Consortium"/>
            <person name="Kohler A."/>
            <person name="Kuo A."/>
            <person name="Nagy L.G."/>
            <person name="Floudas D."/>
            <person name="Copeland A."/>
            <person name="Barry K.W."/>
            <person name="Cichocki N."/>
            <person name="Veneault-Fourrey C."/>
            <person name="LaButti K."/>
            <person name="Lindquist E.A."/>
            <person name="Lipzen A."/>
            <person name="Lundell T."/>
            <person name="Morin E."/>
            <person name="Murat C."/>
            <person name="Riley R."/>
            <person name="Ohm R."/>
            <person name="Sun H."/>
            <person name="Tunlid A."/>
            <person name="Henrissat B."/>
            <person name="Grigoriev I.V."/>
            <person name="Hibbett D.S."/>
            <person name="Martin F."/>
        </authorList>
    </citation>
    <scope>NUCLEOTIDE SEQUENCE [LARGE SCALE GENOMIC DNA]</scope>
    <source>
        <strain evidence="1 2">Koide BX008</strain>
    </source>
</reference>
<organism evidence="1 2">
    <name type="scientific">Amanita muscaria (strain Koide BX008)</name>
    <dbReference type="NCBI Taxonomy" id="946122"/>
    <lineage>
        <taxon>Eukaryota</taxon>
        <taxon>Fungi</taxon>
        <taxon>Dikarya</taxon>
        <taxon>Basidiomycota</taxon>
        <taxon>Agaricomycotina</taxon>
        <taxon>Agaricomycetes</taxon>
        <taxon>Agaricomycetidae</taxon>
        <taxon>Agaricales</taxon>
        <taxon>Pluteineae</taxon>
        <taxon>Amanitaceae</taxon>
        <taxon>Amanita</taxon>
    </lineage>
</organism>
<evidence type="ECO:0000313" key="2">
    <source>
        <dbReference type="Proteomes" id="UP000054549"/>
    </source>
</evidence>
<name>A0A0C2S6T5_AMAMK</name>
<dbReference type="Proteomes" id="UP000054549">
    <property type="component" value="Unassembled WGS sequence"/>
</dbReference>
<accession>A0A0C2S6T5</accession>
<dbReference type="EMBL" id="KN818338">
    <property type="protein sequence ID" value="KIL58450.1"/>
    <property type="molecule type" value="Genomic_DNA"/>
</dbReference>
<dbReference type="HOGENOM" id="CLU_2605510_0_0_1"/>
<gene>
    <name evidence="1" type="ORF">M378DRAFT_317426</name>
</gene>